<dbReference type="Pfam" id="PF01590">
    <property type="entry name" value="GAF"/>
    <property type="match status" value="1"/>
</dbReference>
<dbReference type="PANTHER" id="PTHR21021">
    <property type="entry name" value="GAF/PUTATIVE CYTOSKELETAL PROTEIN"/>
    <property type="match status" value="1"/>
</dbReference>
<dbReference type="Gene3D" id="3.30.450.40">
    <property type="match status" value="1"/>
</dbReference>
<gene>
    <name evidence="3" type="ORF">FD50_GL000938</name>
</gene>
<accession>A0A0R1UXI7</accession>
<dbReference type="OrthoDB" id="9796252at2"/>
<name>A0A0R1UXI7_9LACO</name>
<evidence type="ECO:0000259" key="2">
    <source>
        <dbReference type="Pfam" id="PF01590"/>
    </source>
</evidence>
<dbReference type="EMBL" id="AZFQ01000044">
    <property type="protein sequence ID" value="KRL97981.1"/>
    <property type="molecule type" value="Genomic_DNA"/>
</dbReference>
<evidence type="ECO:0000313" key="4">
    <source>
        <dbReference type="Proteomes" id="UP000051166"/>
    </source>
</evidence>
<dbReference type="InterPro" id="IPR029016">
    <property type="entry name" value="GAF-like_dom_sf"/>
</dbReference>
<dbReference type="Proteomes" id="UP000051166">
    <property type="component" value="Unassembled WGS sequence"/>
</dbReference>
<dbReference type="RefSeq" id="WP_056960930.1">
    <property type="nucleotide sequence ID" value="NZ_AZFQ01000044.1"/>
</dbReference>
<comment type="caution">
    <text evidence="3">The sequence shown here is derived from an EMBL/GenBank/DDBJ whole genome shotgun (WGS) entry which is preliminary data.</text>
</comment>
<dbReference type="PATRIC" id="fig|1423801.4.peg.954"/>
<proteinExistence type="inferred from homology"/>
<dbReference type="InterPro" id="IPR051330">
    <property type="entry name" value="Phosphatase_reg/MetRdx"/>
</dbReference>
<comment type="similarity">
    <text evidence="1">Belongs to the free Met sulfoxide reductase family.</text>
</comment>
<sequence>MTNHLLLEQLDALIAEETNPIANMANTAALLYHSLPALNWAGFYLYVENTDELVLGPFQGNVACVRIKAGQGVCGSALAAAKTIRVADVTAFPGHIACDAASWAEIVIPLKKGTRIIGVLDIDSPQKERFSQADTVLLEKIARLLTRRSNWSEGLYISA</sequence>
<dbReference type="GO" id="GO:0033745">
    <property type="term" value="F:L-methionine-(R)-S-oxide reductase activity"/>
    <property type="evidence" value="ECO:0007669"/>
    <property type="project" value="TreeGrafter"/>
</dbReference>
<dbReference type="FunFam" id="3.30.450.40:FF:000008">
    <property type="entry name" value="GAF domain-containing proteins"/>
    <property type="match status" value="1"/>
</dbReference>
<organism evidence="3 4">
    <name type="scientific">Liquorilactobacillus satsumensis DSM 16230 = JCM 12392</name>
    <dbReference type="NCBI Taxonomy" id="1423801"/>
    <lineage>
        <taxon>Bacteria</taxon>
        <taxon>Bacillati</taxon>
        <taxon>Bacillota</taxon>
        <taxon>Bacilli</taxon>
        <taxon>Lactobacillales</taxon>
        <taxon>Lactobacillaceae</taxon>
        <taxon>Liquorilactobacillus</taxon>
    </lineage>
</organism>
<dbReference type="GO" id="GO:0005829">
    <property type="term" value="C:cytosol"/>
    <property type="evidence" value="ECO:0007669"/>
    <property type="project" value="TreeGrafter"/>
</dbReference>
<feature type="domain" description="GAF" evidence="2">
    <location>
        <begin position="28"/>
        <end position="145"/>
    </location>
</feature>
<dbReference type="STRING" id="1423801.FD50_GL000938"/>
<dbReference type="InterPro" id="IPR003018">
    <property type="entry name" value="GAF"/>
</dbReference>
<dbReference type="PANTHER" id="PTHR21021:SF15">
    <property type="entry name" value="FREE METHIONINE-R-SULFOXIDE REDUCTASE"/>
    <property type="match status" value="1"/>
</dbReference>
<keyword evidence="4" id="KW-1185">Reference proteome</keyword>
<evidence type="ECO:0000256" key="1">
    <source>
        <dbReference type="ARBA" id="ARBA00038454"/>
    </source>
</evidence>
<protein>
    <submittedName>
        <fullName evidence="3">GAF domain protein</fullName>
    </submittedName>
</protein>
<evidence type="ECO:0000313" key="3">
    <source>
        <dbReference type="EMBL" id="KRL97981.1"/>
    </source>
</evidence>
<dbReference type="GeneID" id="98308299"/>
<reference evidence="3 4" key="1">
    <citation type="journal article" date="2015" name="Genome Announc.">
        <title>Expanding the biotechnology potential of lactobacilli through comparative genomics of 213 strains and associated genera.</title>
        <authorList>
            <person name="Sun Z."/>
            <person name="Harris H.M."/>
            <person name="McCann A."/>
            <person name="Guo C."/>
            <person name="Argimon S."/>
            <person name="Zhang W."/>
            <person name="Yang X."/>
            <person name="Jeffery I.B."/>
            <person name="Cooney J.C."/>
            <person name="Kagawa T.F."/>
            <person name="Liu W."/>
            <person name="Song Y."/>
            <person name="Salvetti E."/>
            <person name="Wrobel A."/>
            <person name="Rasinkangas P."/>
            <person name="Parkhill J."/>
            <person name="Rea M.C."/>
            <person name="O'Sullivan O."/>
            <person name="Ritari J."/>
            <person name="Douillard F.P."/>
            <person name="Paul Ross R."/>
            <person name="Yang R."/>
            <person name="Briner A.E."/>
            <person name="Felis G.E."/>
            <person name="de Vos W.M."/>
            <person name="Barrangou R."/>
            <person name="Klaenhammer T.R."/>
            <person name="Caufield P.W."/>
            <person name="Cui Y."/>
            <person name="Zhang H."/>
            <person name="O'Toole P.W."/>
        </authorList>
    </citation>
    <scope>NUCLEOTIDE SEQUENCE [LARGE SCALE GENOMIC DNA]</scope>
    <source>
        <strain evidence="3 4">DSM 16230</strain>
    </source>
</reference>
<dbReference type="AlphaFoldDB" id="A0A0R1UXI7"/>
<dbReference type="SUPFAM" id="SSF55781">
    <property type="entry name" value="GAF domain-like"/>
    <property type="match status" value="1"/>
</dbReference>